<evidence type="ECO:0000259" key="3">
    <source>
        <dbReference type="Pfam" id="PF00005"/>
    </source>
</evidence>
<evidence type="ECO:0000256" key="2">
    <source>
        <dbReference type="ARBA" id="ARBA00022840"/>
    </source>
</evidence>
<dbReference type="InterPro" id="IPR027417">
    <property type="entry name" value="P-loop_NTPase"/>
</dbReference>
<dbReference type="SUPFAM" id="SSF52540">
    <property type="entry name" value="P-loop containing nucleoside triphosphate hydrolases"/>
    <property type="match status" value="1"/>
</dbReference>
<reference evidence="4" key="1">
    <citation type="submission" date="2018-05" db="EMBL/GenBank/DDBJ databases">
        <authorList>
            <person name="Lanie J.A."/>
            <person name="Ng W.-L."/>
            <person name="Kazmierczak K.M."/>
            <person name="Andrzejewski T.M."/>
            <person name="Davidsen T.M."/>
            <person name="Wayne K.J."/>
            <person name="Tettelin H."/>
            <person name="Glass J.I."/>
            <person name="Rusch D."/>
            <person name="Podicherti R."/>
            <person name="Tsui H.-C.T."/>
            <person name="Winkler M.E."/>
        </authorList>
    </citation>
    <scope>NUCLEOTIDE SEQUENCE</scope>
</reference>
<dbReference type="GO" id="GO:0005524">
    <property type="term" value="F:ATP binding"/>
    <property type="evidence" value="ECO:0007669"/>
    <property type="project" value="UniProtKB-KW"/>
</dbReference>
<sequence>MPEIKSTGSGNAVSKALIAFERACIEFNDQFQLVDINWQISQSESWLLLGCNGSGKSALVSAMIGGGVLISGQRRCFQDRPAIVSLLAQEELIERERLRDDSDLTDEVFQGTPLSQILSEDDPNPDRLENLIQLFGLAPLLATGFRKLSTGETRKALLVRALASDSGLIILDEPFEGLDASARALLMAELGR</sequence>
<dbReference type="EMBL" id="UINC01087108">
    <property type="protein sequence ID" value="SVC36185.1"/>
    <property type="molecule type" value="Genomic_DNA"/>
</dbReference>
<protein>
    <recommendedName>
        <fullName evidence="3">ABC transporter domain-containing protein</fullName>
    </recommendedName>
</protein>
<dbReference type="Gene3D" id="3.40.50.300">
    <property type="entry name" value="P-loop containing nucleotide triphosphate hydrolases"/>
    <property type="match status" value="1"/>
</dbReference>
<feature type="domain" description="ABC transporter" evidence="3">
    <location>
        <begin position="35"/>
        <end position="175"/>
    </location>
</feature>
<keyword evidence="1" id="KW-0547">Nucleotide-binding</keyword>
<name>A0A382LK59_9ZZZZ</name>
<dbReference type="PANTHER" id="PTHR43158:SF2">
    <property type="entry name" value="SKFA PEPTIDE EXPORT ATP-BINDING PROTEIN SKFE"/>
    <property type="match status" value="1"/>
</dbReference>
<evidence type="ECO:0000313" key="4">
    <source>
        <dbReference type="EMBL" id="SVC36185.1"/>
    </source>
</evidence>
<evidence type="ECO:0000256" key="1">
    <source>
        <dbReference type="ARBA" id="ARBA00022741"/>
    </source>
</evidence>
<dbReference type="Pfam" id="PF00005">
    <property type="entry name" value="ABC_tran"/>
    <property type="match status" value="1"/>
</dbReference>
<organism evidence="4">
    <name type="scientific">marine metagenome</name>
    <dbReference type="NCBI Taxonomy" id="408172"/>
    <lineage>
        <taxon>unclassified sequences</taxon>
        <taxon>metagenomes</taxon>
        <taxon>ecological metagenomes</taxon>
    </lineage>
</organism>
<dbReference type="InterPro" id="IPR003439">
    <property type="entry name" value="ABC_transporter-like_ATP-bd"/>
</dbReference>
<dbReference type="GO" id="GO:0016887">
    <property type="term" value="F:ATP hydrolysis activity"/>
    <property type="evidence" value="ECO:0007669"/>
    <property type="project" value="InterPro"/>
</dbReference>
<proteinExistence type="predicted"/>
<gene>
    <name evidence="4" type="ORF">METZ01_LOCUS289039</name>
</gene>
<dbReference type="AlphaFoldDB" id="A0A382LK59"/>
<feature type="non-terminal residue" evidence="4">
    <location>
        <position position="192"/>
    </location>
</feature>
<dbReference type="PANTHER" id="PTHR43158">
    <property type="entry name" value="SKFA PEPTIDE EXPORT ATP-BINDING PROTEIN SKFE"/>
    <property type="match status" value="1"/>
</dbReference>
<keyword evidence="2" id="KW-0067">ATP-binding</keyword>
<accession>A0A382LK59</accession>